<sequence length="140" mass="15407">MKPVSMLVLFSIAVAYVSAGSTYSVSFKTFDESDDDEPGSSNTWQVDTKSLPENDPKYVVVSYAPAPTEELPKVIVSCKESDDCYGVNHGVDITSTPKLDPDFKLSPDFAKPKDPPVYKSSGQTWDEYQSHGGLRNNVIY</sequence>
<evidence type="ECO:0000313" key="4">
    <source>
        <dbReference type="Proteomes" id="UP000054928"/>
    </source>
</evidence>
<evidence type="ECO:0000313" key="3">
    <source>
        <dbReference type="EMBL" id="CEG44030.1"/>
    </source>
</evidence>
<name>A0A0P1ASP1_PLAHL</name>
<keyword evidence="4" id="KW-1185">Reference proteome</keyword>
<feature type="signal peptide" evidence="2">
    <location>
        <begin position="1"/>
        <end position="19"/>
    </location>
</feature>
<proteinExistence type="predicted"/>
<dbReference type="RefSeq" id="XP_024580399.1">
    <property type="nucleotide sequence ID" value="XM_024730087.1"/>
</dbReference>
<organism evidence="3 4">
    <name type="scientific">Plasmopara halstedii</name>
    <name type="common">Downy mildew of sunflower</name>
    <dbReference type="NCBI Taxonomy" id="4781"/>
    <lineage>
        <taxon>Eukaryota</taxon>
        <taxon>Sar</taxon>
        <taxon>Stramenopiles</taxon>
        <taxon>Oomycota</taxon>
        <taxon>Peronosporomycetes</taxon>
        <taxon>Peronosporales</taxon>
        <taxon>Peronosporaceae</taxon>
        <taxon>Plasmopara</taxon>
    </lineage>
</organism>
<evidence type="ECO:0000256" key="2">
    <source>
        <dbReference type="SAM" id="SignalP"/>
    </source>
</evidence>
<reference evidence="4" key="1">
    <citation type="submission" date="2014-09" db="EMBL/GenBank/DDBJ databases">
        <authorList>
            <person name="Sharma Rahul"/>
            <person name="Thines Marco"/>
        </authorList>
    </citation>
    <scope>NUCLEOTIDE SEQUENCE [LARGE SCALE GENOMIC DNA]</scope>
</reference>
<accession>A0A0P1ASP1</accession>
<dbReference type="AlphaFoldDB" id="A0A0P1ASP1"/>
<feature type="chain" id="PRO_5006058901" description="RxLR-like protein" evidence="2">
    <location>
        <begin position="20"/>
        <end position="140"/>
    </location>
</feature>
<evidence type="ECO:0000256" key="1">
    <source>
        <dbReference type="SAM" id="MobiDB-lite"/>
    </source>
</evidence>
<feature type="compositionally biased region" description="Polar residues" evidence="1">
    <location>
        <begin position="39"/>
        <end position="48"/>
    </location>
</feature>
<dbReference type="Proteomes" id="UP000054928">
    <property type="component" value="Unassembled WGS sequence"/>
</dbReference>
<feature type="region of interest" description="Disordered" evidence="1">
    <location>
        <begin position="30"/>
        <end position="50"/>
    </location>
</feature>
<protein>
    <recommendedName>
        <fullName evidence="5">RxLR-like protein</fullName>
    </recommendedName>
</protein>
<dbReference type="EMBL" id="CCYD01000810">
    <property type="protein sequence ID" value="CEG44030.1"/>
    <property type="molecule type" value="Genomic_DNA"/>
</dbReference>
<keyword evidence="2" id="KW-0732">Signal</keyword>
<evidence type="ECO:0008006" key="5">
    <source>
        <dbReference type="Google" id="ProtNLM"/>
    </source>
</evidence>
<dbReference type="GeneID" id="36409355"/>